<protein>
    <submittedName>
        <fullName evidence="1">Uncharacterized protein</fullName>
    </submittedName>
</protein>
<sequence>MSTHAHSAVRCPHCSTALMISTVNGNSPAPPVREEWTPPPVWEVLAAYADRVRDAATAKRGAAKVRESMMRARAAAAQRKAAQTARARPSRSA</sequence>
<dbReference type="RefSeq" id="WP_119726320.1">
    <property type="nucleotide sequence ID" value="NZ_JACJII010000001.1"/>
</dbReference>
<comment type="caution">
    <text evidence="1">The sequence shown here is derived from an EMBL/GenBank/DDBJ whole genome shotgun (WGS) entry which is preliminary data.</text>
</comment>
<gene>
    <name evidence="1" type="ORF">HNR21_001050</name>
</gene>
<dbReference type="AlphaFoldDB" id="A0A7W3MUJ0"/>
<name>A0A7W3MUJ0_9ACTN</name>
<dbReference type="EMBL" id="JACJII010000001">
    <property type="protein sequence ID" value="MBA9002168.1"/>
    <property type="molecule type" value="Genomic_DNA"/>
</dbReference>
<evidence type="ECO:0000313" key="1">
    <source>
        <dbReference type="EMBL" id="MBA9002168.1"/>
    </source>
</evidence>
<keyword evidence="2" id="KW-1185">Reference proteome</keyword>
<accession>A0A7W3MUJ0</accession>
<organism evidence="1 2">
    <name type="scientific">Thermomonospora cellulosilytica</name>
    <dbReference type="NCBI Taxonomy" id="1411118"/>
    <lineage>
        <taxon>Bacteria</taxon>
        <taxon>Bacillati</taxon>
        <taxon>Actinomycetota</taxon>
        <taxon>Actinomycetes</taxon>
        <taxon>Streptosporangiales</taxon>
        <taxon>Thermomonosporaceae</taxon>
        <taxon>Thermomonospora</taxon>
    </lineage>
</organism>
<evidence type="ECO:0000313" key="2">
    <source>
        <dbReference type="Proteomes" id="UP000539313"/>
    </source>
</evidence>
<reference evidence="1 2" key="1">
    <citation type="submission" date="2020-08" db="EMBL/GenBank/DDBJ databases">
        <title>Sequencing the genomes of 1000 actinobacteria strains.</title>
        <authorList>
            <person name="Klenk H.-P."/>
        </authorList>
    </citation>
    <scope>NUCLEOTIDE SEQUENCE [LARGE SCALE GENOMIC DNA]</scope>
    <source>
        <strain evidence="1 2">DSM 45823</strain>
    </source>
</reference>
<dbReference type="Proteomes" id="UP000539313">
    <property type="component" value="Unassembled WGS sequence"/>
</dbReference>
<proteinExistence type="predicted"/>